<evidence type="ECO:0000313" key="3">
    <source>
        <dbReference type="Proteomes" id="UP000184330"/>
    </source>
</evidence>
<keyword evidence="3" id="KW-1185">Reference proteome</keyword>
<dbReference type="OrthoDB" id="3561681at2759"/>
<protein>
    <submittedName>
        <fullName evidence="2">Uncharacterized protein</fullName>
    </submittedName>
</protein>
<keyword evidence="1" id="KW-0472">Membrane</keyword>
<dbReference type="AlphaFoldDB" id="A0A1L7XFR1"/>
<evidence type="ECO:0000256" key="1">
    <source>
        <dbReference type="SAM" id="Phobius"/>
    </source>
</evidence>
<name>A0A1L7XFR1_9HELO</name>
<dbReference type="Proteomes" id="UP000184330">
    <property type="component" value="Unassembled WGS sequence"/>
</dbReference>
<dbReference type="EMBL" id="FJOG01000025">
    <property type="protein sequence ID" value="CZR63864.1"/>
    <property type="molecule type" value="Genomic_DNA"/>
</dbReference>
<dbReference type="STRING" id="576137.A0A1L7XFR1"/>
<evidence type="ECO:0000313" key="2">
    <source>
        <dbReference type="EMBL" id="CZR63864.1"/>
    </source>
</evidence>
<dbReference type="Gene3D" id="1.20.58.340">
    <property type="entry name" value="Magnesium transport protein CorA, transmembrane region"/>
    <property type="match status" value="1"/>
</dbReference>
<keyword evidence="1" id="KW-1133">Transmembrane helix</keyword>
<sequence length="545" mass="61750">MDWARDATGISDNDYRNVYKYEEKPTTVVRMTTGDKEPSILSFKSEEEWVSWLESEERPRIDGSKSGYVLILAKRTGEPTFSAPSRVGSGEWLDRYKKEIPSISRAQRTLTFASLAEKSIIGGGNQGSPLGSGRRGVRTLPFSENVFRQITKRFYTHGSISRVISRADVQTFSSSEVEMGELDGQTCLADVYNCRTSNAWDMDLALTTTYFPHRGLTFAILFGCPLSVEEEIIRRLSFATAEAAYPLLLPGIFVELERTRHVHVVEAMIDELETKIFEADLFKDETEQSHTSRRETRNQEKRTAFLDTAYLRNGLIGWSAQLSKMVQNSEDLENNVFAAGDLPNATSARLRSCPAEQINLELPMISINHQGRDELENLDGSDNEADSTSWIAVEQNDSPERTKNTMRRAGRKIRDRLQAIIDEYEDKIRDCTMRLEGMAMATQWTQGEINFEIALATGRDSRHMRSIALLTMVFLPGTFFASVFSMTFFNWSGSNGNAEVSGYIWIYILVTVCFTLATVGTWYYLSIWRHSRPSKPKSEEEEALV</sequence>
<gene>
    <name evidence="2" type="ORF">PAC_13761</name>
</gene>
<feature type="transmembrane region" description="Helical" evidence="1">
    <location>
        <begin position="467"/>
        <end position="491"/>
    </location>
</feature>
<proteinExistence type="predicted"/>
<reference evidence="2 3" key="1">
    <citation type="submission" date="2016-03" db="EMBL/GenBank/DDBJ databases">
        <authorList>
            <person name="Ploux O."/>
        </authorList>
    </citation>
    <scope>NUCLEOTIDE SEQUENCE [LARGE SCALE GENOMIC DNA]</scope>
    <source>
        <strain evidence="2 3">UAMH 11012</strain>
    </source>
</reference>
<accession>A0A1L7XFR1</accession>
<keyword evidence="1" id="KW-0812">Transmembrane</keyword>
<feature type="transmembrane region" description="Helical" evidence="1">
    <location>
        <begin position="503"/>
        <end position="525"/>
    </location>
</feature>
<organism evidence="2 3">
    <name type="scientific">Phialocephala subalpina</name>
    <dbReference type="NCBI Taxonomy" id="576137"/>
    <lineage>
        <taxon>Eukaryota</taxon>
        <taxon>Fungi</taxon>
        <taxon>Dikarya</taxon>
        <taxon>Ascomycota</taxon>
        <taxon>Pezizomycotina</taxon>
        <taxon>Leotiomycetes</taxon>
        <taxon>Helotiales</taxon>
        <taxon>Mollisiaceae</taxon>
        <taxon>Phialocephala</taxon>
        <taxon>Phialocephala fortinii species complex</taxon>
    </lineage>
</organism>